<evidence type="ECO:0000313" key="1">
    <source>
        <dbReference type="EMBL" id="KAF2553660.1"/>
    </source>
</evidence>
<accession>A0A8S9H988</accession>
<protein>
    <submittedName>
        <fullName evidence="1">Uncharacterized protein</fullName>
    </submittedName>
</protein>
<organism evidence="1 2">
    <name type="scientific">Brassica cretica</name>
    <name type="common">Mustard</name>
    <dbReference type="NCBI Taxonomy" id="69181"/>
    <lineage>
        <taxon>Eukaryota</taxon>
        <taxon>Viridiplantae</taxon>
        <taxon>Streptophyta</taxon>
        <taxon>Embryophyta</taxon>
        <taxon>Tracheophyta</taxon>
        <taxon>Spermatophyta</taxon>
        <taxon>Magnoliopsida</taxon>
        <taxon>eudicotyledons</taxon>
        <taxon>Gunneridae</taxon>
        <taxon>Pentapetalae</taxon>
        <taxon>rosids</taxon>
        <taxon>malvids</taxon>
        <taxon>Brassicales</taxon>
        <taxon>Brassicaceae</taxon>
        <taxon>Brassiceae</taxon>
        <taxon>Brassica</taxon>
    </lineage>
</organism>
<evidence type="ECO:0000313" key="2">
    <source>
        <dbReference type="Proteomes" id="UP000712281"/>
    </source>
</evidence>
<reference evidence="1" key="1">
    <citation type="submission" date="2019-12" db="EMBL/GenBank/DDBJ databases">
        <title>Genome sequencing and annotation of Brassica cretica.</title>
        <authorList>
            <person name="Studholme D.J."/>
            <person name="Sarris P.F."/>
        </authorList>
    </citation>
    <scope>NUCLEOTIDE SEQUENCE</scope>
    <source>
        <strain evidence="1">PFS-001/15</strain>
        <tissue evidence="1">Leaf</tissue>
    </source>
</reference>
<comment type="caution">
    <text evidence="1">The sequence shown here is derived from an EMBL/GenBank/DDBJ whole genome shotgun (WGS) entry which is preliminary data.</text>
</comment>
<sequence length="75" mass="8027">MSSTSGSSVCGAWDLTCGGNAVLVRSFRATLVHRLEDDVTGATAIYQYPFDQAVCYRKCNDESIVMSTPGVFRGG</sequence>
<gene>
    <name evidence="1" type="ORF">F2Q68_00033600</name>
</gene>
<dbReference type="Proteomes" id="UP000712281">
    <property type="component" value="Unassembled WGS sequence"/>
</dbReference>
<dbReference type="EMBL" id="QGKW02001988">
    <property type="protein sequence ID" value="KAF2553660.1"/>
    <property type="molecule type" value="Genomic_DNA"/>
</dbReference>
<dbReference type="AlphaFoldDB" id="A0A8S9H988"/>
<proteinExistence type="predicted"/>
<name>A0A8S9H988_BRACR</name>